<protein>
    <recommendedName>
        <fullName evidence="4">Bacterial extracellular solute-binding protein</fullName>
    </recommendedName>
</protein>
<dbReference type="EMBL" id="SJPU01000004">
    <property type="protein sequence ID" value="TWU10173.1"/>
    <property type="molecule type" value="Genomic_DNA"/>
</dbReference>
<keyword evidence="3" id="KW-1185">Reference proteome</keyword>
<dbReference type="Proteomes" id="UP000319908">
    <property type="component" value="Unassembled WGS sequence"/>
</dbReference>
<feature type="compositionally biased region" description="Polar residues" evidence="1">
    <location>
        <begin position="1"/>
        <end position="15"/>
    </location>
</feature>
<organism evidence="2 3">
    <name type="scientific">Allorhodopirellula heiligendammensis</name>
    <dbReference type="NCBI Taxonomy" id="2714739"/>
    <lineage>
        <taxon>Bacteria</taxon>
        <taxon>Pseudomonadati</taxon>
        <taxon>Planctomycetota</taxon>
        <taxon>Planctomycetia</taxon>
        <taxon>Pirellulales</taxon>
        <taxon>Pirellulaceae</taxon>
        <taxon>Allorhodopirellula</taxon>
    </lineage>
</organism>
<evidence type="ECO:0000313" key="2">
    <source>
        <dbReference type="EMBL" id="TWU10173.1"/>
    </source>
</evidence>
<feature type="region of interest" description="Disordered" evidence="1">
    <location>
        <begin position="107"/>
        <end position="132"/>
    </location>
</feature>
<accession>A0A5C6BDI2</accession>
<gene>
    <name evidence="2" type="ORF">Poly21_51430</name>
</gene>
<feature type="compositionally biased region" description="Basic and acidic residues" evidence="1">
    <location>
        <begin position="107"/>
        <end position="116"/>
    </location>
</feature>
<dbReference type="AlphaFoldDB" id="A0A5C6BDI2"/>
<name>A0A5C6BDI2_9BACT</name>
<evidence type="ECO:0008006" key="4">
    <source>
        <dbReference type="Google" id="ProtNLM"/>
    </source>
</evidence>
<dbReference type="SUPFAM" id="SSF53850">
    <property type="entry name" value="Periplasmic binding protein-like II"/>
    <property type="match status" value="1"/>
</dbReference>
<proteinExistence type="predicted"/>
<dbReference type="Gene3D" id="3.40.190.10">
    <property type="entry name" value="Periplasmic binding protein-like II"/>
    <property type="match status" value="1"/>
</dbReference>
<evidence type="ECO:0000256" key="1">
    <source>
        <dbReference type="SAM" id="MobiDB-lite"/>
    </source>
</evidence>
<sequence length="509" mass="55262">MAALSSQADDFSAPNQCCPFMRSSDHAREPHSPSSSGLPRRDWIAGAGCLLATLGCRPGQPSEDSASRDATIHSDVPLRILWMGRAADATVLERTWASISEQPLDIRLLEPPRDAESTDAPDDPSPLQSQEYLKQSSSADVLLYPVSMMGELVTNKRIMPLLANASSEESLGSTSADQHDTFRGLDRSSLPITLRLATTFAGEQMATPLGGRLPALMLGENSSDESIQSWSEYADFVESSGGKCAEPTALGWAGAMYLWRLASSLQTTWLFDRETLAPLLTLPEYVAVLQQMRAAVQKSSPEFRDLAPGQIYRLVANGELQAGIGFPQLGPSPEDARDQVNGVIAFSALPDGGDDESKLGTEIRQARQRAMIDPFMLVGSLAASCRQTAAADAFLDWLSGGQGSEPLYRSIASLVDVTSPASESSVDMAERYRAWLSTQLSKPGYVPTLQLAGAVEYYNSLDSIVRDCVLGDTTAEVACQQINDQWNHLHHQYDLPSQKRMWRRALSMG</sequence>
<reference evidence="2 3" key="1">
    <citation type="journal article" date="2020" name="Antonie Van Leeuwenhoek">
        <title>Rhodopirellula heiligendammensis sp. nov., Rhodopirellula pilleata sp. nov., and Rhodopirellula solitaria sp. nov. isolated from natural or artificial marine surfaces in Northern Germany and California, USA, and emended description of the genus Rhodopirellula.</title>
        <authorList>
            <person name="Kallscheuer N."/>
            <person name="Wiegand S."/>
            <person name="Jogler M."/>
            <person name="Boedeker C."/>
            <person name="Peeters S.H."/>
            <person name="Rast P."/>
            <person name="Heuer A."/>
            <person name="Jetten M.S.M."/>
            <person name="Rohde M."/>
            <person name="Jogler C."/>
        </authorList>
    </citation>
    <scope>NUCLEOTIDE SEQUENCE [LARGE SCALE GENOMIC DNA]</scope>
    <source>
        <strain evidence="2 3">Poly21</strain>
    </source>
</reference>
<comment type="caution">
    <text evidence="2">The sequence shown here is derived from an EMBL/GenBank/DDBJ whole genome shotgun (WGS) entry which is preliminary data.</text>
</comment>
<evidence type="ECO:0000313" key="3">
    <source>
        <dbReference type="Proteomes" id="UP000319908"/>
    </source>
</evidence>
<feature type="region of interest" description="Disordered" evidence="1">
    <location>
        <begin position="1"/>
        <end position="40"/>
    </location>
</feature>